<dbReference type="Gene3D" id="3.20.20.70">
    <property type="entry name" value="Aldolase class I"/>
    <property type="match status" value="1"/>
</dbReference>
<keyword evidence="4" id="KW-0521">NADP</keyword>
<dbReference type="PANTHER" id="PTHR43303">
    <property type="entry name" value="NADPH DEHYDROGENASE C23G7.10C-RELATED"/>
    <property type="match status" value="1"/>
</dbReference>
<keyword evidence="8" id="KW-1185">Reference proteome</keyword>
<keyword evidence="5" id="KW-0560">Oxidoreductase</keyword>
<dbReference type="GO" id="GO:0050661">
    <property type="term" value="F:NADP binding"/>
    <property type="evidence" value="ECO:0007669"/>
    <property type="project" value="InterPro"/>
</dbReference>
<dbReference type="GO" id="GO:0003959">
    <property type="term" value="F:NADPH dehydrogenase activity"/>
    <property type="evidence" value="ECO:0007669"/>
    <property type="project" value="InterPro"/>
</dbReference>
<evidence type="ECO:0000313" key="7">
    <source>
        <dbReference type="EMBL" id="TQM97565.1"/>
    </source>
</evidence>
<dbReference type="GO" id="GO:0010181">
    <property type="term" value="F:FMN binding"/>
    <property type="evidence" value="ECO:0007669"/>
    <property type="project" value="InterPro"/>
</dbReference>
<dbReference type="SUPFAM" id="SSF51395">
    <property type="entry name" value="FMN-linked oxidoreductases"/>
    <property type="match status" value="1"/>
</dbReference>
<gene>
    <name evidence="7" type="ORF">FB476_2478</name>
</gene>
<evidence type="ECO:0000256" key="5">
    <source>
        <dbReference type="ARBA" id="ARBA00023002"/>
    </source>
</evidence>
<dbReference type="Pfam" id="PF00724">
    <property type="entry name" value="Oxidored_FMN"/>
    <property type="match status" value="1"/>
</dbReference>
<reference evidence="7 8" key="1">
    <citation type="submission" date="2019-06" db="EMBL/GenBank/DDBJ databases">
        <title>Sequencing the genomes of 1000 actinobacteria strains.</title>
        <authorList>
            <person name="Klenk H.-P."/>
        </authorList>
    </citation>
    <scope>NUCLEOTIDE SEQUENCE [LARGE SCALE GENOMIC DNA]</scope>
    <source>
        <strain evidence="7 8">DSM 12362</strain>
    </source>
</reference>
<evidence type="ECO:0000259" key="6">
    <source>
        <dbReference type="Pfam" id="PF00724"/>
    </source>
</evidence>
<evidence type="ECO:0000256" key="4">
    <source>
        <dbReference type="ARBA" id="ARBA00022857"/>
    </source>
</evidence>
<dbReference type="InterPro" id="IPR013785">
    <property type="entry name" value="Aldolase_TIM"/>
</dbReference>
<comment type="cofactor">
    <cofactor evidence="1">
        <name>FMN</name>
        <dbReference type="ChEBI" id="CHEBI:58210"/>
    </cofactor>
</comment>
<dbReference type="EMBL" id="VFPU01000001">
    <property type="protein sequence ID" value="TQM97565.1"/>
    <property type="molecule type" value="Genomic_DNA"/>
</dbReference>
<accession>A0A543KR57</accession>
<dbReference type="AlphaFoldDB" id="A0A543KR57"/>
<keyword evidence="2" id="KW-0285">Flavoprotein</keyword>
<proteinExistence type="predicted"/>
<dbReference type="InterPro" id="IPR044152">
    <property type="entry name" value="YqjM-like"/>
</dbReference>
<evidence type="ECO:0000256" key="3">
    <source>
        <dbReference type="ARBA" id="ARBA00022643"/>
    </source>
</evidence>
<dbReference type="Proteomes" id="UP000315133">
    <property type="component" value="Unassembled WGS sequence"/>
</dbReference>
<evidence type="ECO:0000313" key="8">
    <source>
        <dbReference type="Proteomes" id="UP000315133"/>
    </source>
</evidence>
<organism evidence="7 8">
    <name type="scientific">Ornithinimicrobium humiphilum</name>
    <dbReference type="NCBI Taxonomy" id="125288"/>
    <lineage>
        <taxon>Bacteria</taxon>
        <taxon>Bacillati</taxon>
        <taxon>Actinomycetota</taxon>
        <taxon>Actinomycetes</taxon>
        <taxon>Micrococcales</taxon>
        <taxon>Ornithinimicrobiaceae</taxon>
        <taxon>Ornithinimicrobium</taxon>
    </lineage>
</organism>
<feature type="domain" description="NADH:flavin oxidoreductase/NADH oxidase N-terminal" evidence="6">
    <location>
        <begin position="4"/>
        <end position="348"/>
    </location>
</feature>
<sequence>MTPKIFEPLTLRGLTVEGRAWVAPMCQYSCRPTEPGFVTDWHLAHLMSFATGGAPMVLTEATAVTNDGRISPWDAGLWEDQHVPGWHRIVELLHSVGTPVAVQLSHAGRKSSTYPPFAEGRGSVPVEEGGWETVGPSAVPFGRYATPRELSVAEIEGIVAAFAQAARRAVTCGFDAVEIHGAHGYLLAQFLSPLANQRTDAYGGSDEGRMRLVVEVVEAVRAVLPERVPLLVRLSATDWSEEVPGGVEGDLERTVALARRLEEAGADFLDISSGGNVPAPAIPVGPGYQTRFAQAVKQAVSIPVGTVGMITEPRQAEHVLATGQADVVSLARAAMADPRWWHRAARHLGHDLPWVPQYARVVDAQVY</sequence>
<evidence type="ECO:0000256" key="1">
    <source>
        <dbReference type="ARBA" id="ARBA00001917"/>
    </source>
</evidence>
<comment type="caution">
    <text evidence="7">The sequence shown here is derived from an EMBL/GenBank/DDBJ whole genome shotgun (WGS) entry which is preliminary data.</text>
</comment>
<dbReference type="InterPro" id="IPR001155">
    <property type="entry name" value="OxRdtase_FMN_N"/>
</dbReference>
<evidence type="ECO:0000256" key="2">
    <source>
        <dbReference type="ARBA" id="ARBA00022630"/>
    </source>
</evidence>
<keyword evidence="3" id="KW-0288">FMN</keyword>
<dbReference type="PANTHER" id="PTHR43303:SF4">
    <property type="entry name" value="NADPH DEHYDROGENASE C23G7.10C-RELATED"/>
    <property type="match status" value="1"/>
</dbReference>
<dbReference type="OrthoDB" id="3169239at2"/>
<protein>
    <submittedName>
        <fullName evidence="7">2,4-dienoyl-CoA reductase-like NADH-dependent reductase (Old Yellow Enzyme family)</fullName>
    </submittedName>
</protein>
<name>A0A543KR57_9MICO</name>
<dbReference type="RefSeq" id="WP_141819219.1">
    <property type="nucleotide sequence ID" value="NZ_BAAAIL010000002.1"/>
</dbReference>
<dbReference type="CDD" id="cd02932">
    <property type="entry name" value="OYE_YqiM_FMN"/>
    <property type="match status" value="1"/>
</dbReference>